<evidence type="ECO:0000256" key="1">
    <source>
        <dbReference type="SAM" id="MobiDB-lite"/>
    </source>
</evidence>
<dbReference type="InterPro" id="IPR011008">
    <property type="entry name" value="Dimeric_a/b-barrel"/>
</dbReference>
<proteinExistence type="predicted"/>
<name>A0ABP6YQA6_9ACTN</name>
<dbReference type="EMBL" id="BAABDQ010000023">
    <property type="protein sequence ID" value="GAA3586289.1"/>
    <property type="molecule type" value="Genomic_DNA"/>
</dbReference>
<dbReference type="Proteomes" id="UP001500630">
    <property type="component" value="Unassembled WGS sequence"/>
</dbReference>
<accession>A0ABP6YQA6</accession>
<keyword evidence="3" id="KW-0560">Oxidoreductase</keyword>
<dbReference type="RefSeq" id="WP_345570314.1">
    <property type="nucleotide sequence ID" value="NZ_BAABDQ010000023.1"/>
</dbReference>
<evidence type="ECO:0000259" key="2">
    <source>
        <dbReference type="Pfam" id="PF03992"/>
    </source>
</evidence>
<keyword evidence="3" id="KW-0503">Monooxygenase</keyword>
<comment type="caution">
    <text evidence="3">The sequence shown here is derived from an EMBL/GenBank/DDBJ whole genome shotgun (WGS) entry which is preliminary data.</text>
</comment>
<dbReference type="Gene3D" id="3.30.70.100">
    <property type="match status" value="2"/>
</dbReference>
<evidence type="ECO:0000313" key="3">
    <source>
        <dbReference type="EMBL" id="GAA3586289.1"/>
    </source>
</evidence>
<organism evidence="3 4">
    <name type="scientific">Nonomuraea rosea</name>
    <dbReference type="NCBI Taxonomy" id="638574"/>
    <lineage>
        <taxon>Bacteria</taxon>
        <taxon>Bacillati</taxon>
        <taxon>Actinomycetota</taxon>
        <taxon>Actinomycetes</taxon>
        <taxon>Streptosporangiales</taxon>
        <taxon>Streptosporangiaceae</taxon>
        <taxon>Nonomuraea</taxon>
    </lineage>
</organism>
<sequence length="231" mass="25169">MTVSRDRSPDITRPDAGTVLVTESSAHHLTVEEIVAAVEHAPWPEELISFSTLVSTDGETTLTYTQWAHGEAGHEFMAGLTGAEPVEYRLYRSSERENPPVPGCVVVVSVEFGGPDDQRQQHWIDAVFDAMAGEAQPHPGGISGHFHTSTDGTRVLNYAEWTDEQAHRDALDKSGQATVGSSPGWRRVVDFPGVKSGGFRRYYLRYSRSAASSAELSERSGRDEVLDSPAG</sequence>
<dbReference type="GO" id="GO:0004497">
    <property type="term" value="F:monooxygenase activity"/>
    <property type="evidence" value="ECO:0007669"/>
    <property type="project" value="UniProtKB-KW"/>
</dbReference>
<feature type="compositionally biased region" description="Basic and acidic residues" evidence="1">
    <location>
        <begin position="216"/>
        <end position="225"/>
    </location>
</feature>
<feature type="region of interest" description="Disordered" evidence="1">
    <location>
        <begin position="210"/>
        <end position="231"/>
    </location>
</feature>
<feature type="domain" description="ABM" evidence="2">
    <location>
        <begin position="107"/>
        <end position="171"/>
    </location>
</feature>
<reference evidence="4" key="1">
    <citation type="journal article" date="2019" name="Int. J. Syst. Evol. Microbiol.">
        <title>The Global Catalogue of Microorganisms (GCM) 10K type strain sequencing project: providing services to taxonomists for standard genome sequencing and annotation.</title>
        <authorList>
            <consortium name="The Broad Institute Genomics Platform"/>
            <consortium name="The Broad Institute Genome Sequencing Center for Infectious Disease"/>
            <person name="Wu L."/>
            <person name="Ma J."/>
        </authorList>
    </citation>
    <scope>NUCLEOTIDE SEQUENCE [LARGE SCALE GENOMIC DNA]</scope>
    <source>
        <strain evidence="4">JCM 17326</strain>
    </source>
</reference>
<dbReference type="InterPro" id="IPR007138">
    <property type="entry name" value="ABM_dom"/>
</dbReference>
<gene>
    <name evidence="3" type="ORF">GCM10022419_080550</name>
</gene>
<evidence type="ECO:0000313" key="4">
    <source>
        <dbReference type="Proteomes" id="UP001500630"/>
    </source>
</evidence>
<protein>
    <submittedName>
        <fullName evidence="3">Antibiotic biosynthesis monooxygenase</fullName>
    </submittedName>
</protein>
<keyword evidence="4" id="KW-1185">Reference proteome</keyword>
<dbReference type="Pfam" id="PF03992">
    <property type="entry name" value="ABM"/>
    <property type="match status" value="1"/>
</dbReference>
<dbReference type="SUPFAM" id="SSF54909">
    <property type="entry name" value="Dimeric alpha+beta barrel"/>
    <property type="match status" value="1"/>
</dbReference>